<dbReference type="AlphaFoldDB" id="A0A3P6BJJ0"/>
<dbReference type="PANTHER" id="PTHR33710:SF77">
    <property type="entry name" value="DNASE I-LIKE SUPERFAMILY PROTEIN"/>
    <property type="match status" value="1"/>
</dbReference>
<gene>
    <name evidence="2" type="ORF">BRAA07T28372Z</name>
    <name evidence="1" type="ORF">BRAPAZ1V2_A07P06700.2</name>
</gene>
<dbReference type="PANTHER" id="PTHR33710">
    <property type="entry name" value="BNAC02G09200D PROTEIN"/>
    <property type="match status" value="1"/>
</dbReference>
<dbReference type="EMBL" id="LS974623">
    <property type="protein sequence ID" value="CAG7901026.1"/>
    <property type="molecule type" value="Genomic_DNA"/>
</dbReference>
<dbReference type="EMBL" id="LR031574">
    <property type="protein sequence ID" value="VDC96148.1"/>
    <property type="molecule type" value="Genomic_DNA"/>
</dbReference>
<accession>A0A3P6BJJ0</accession>
<dbReference type="Proteomes" id="UP000694005">
    <property type="component" value="Chromosome A07"/>
</dbReference>
<dbReference type="InterPro" id="IPR036691">
    <property type="entry name" value="Endo/exonu/phosph_ase_sf"/>
</dbReference>
<evidence type="ECO:0000313" key="2">
    <source>
        <dbReference type="EMBL" id="VDC96148.1"/>
    </source>
</evidence>
<protein>
    <recommendedName>
        <fullName evidence="3">Endonuclease/exonuclease/phosphatase domain-containing protein</fullName>
    </recommendedName>
</protein>
<dbReference type="Gramene" id="A07p06700.2_BraZ1">
    <property type="protein sequence ID" value="A07p06700.2_BraZ1.CDS"/>
    <property type="gene ID" value="A07g06700.2_BraZ1"/>
</dbReference>
<name>A0A3P6BJJ0_BRACM</name>
<dbReference type="Gene3D" id="3.60.10.10">
    <property type="entry name" value="Endonuclease/exonuclease/phosphatase"/>
    <property type="match status" value="1"/>
</dbReference>
<sequence>MSKVCKDWSYTSNHASDPDGRIVVIWKSPAVVSILHQSRQSLTCEINLAGALRFIYTAIYASNLVEDRADLWIIHFAEHSSPSVNHMDPPMSDFKNTLSQLGLFDLRYLGPLFTWSNKSPSMPIAKKLDRFLVNYPWIASHPHSLANFLAPEISDHCPAILDLAVDLPRAGTKPFRFYNFLTKHPNFCQLVGLEWNQCGGTGLDLSHLCWKLKQIKRVLKKINRENYSNIQERVKDTNSLLQLVQVKALADP</sequence>
<reference evidence="2" key="1">
    <citation type="submission" date="2018-11" db="EMBL/GenBank/DDBJ databases">
        <authorList>
            <consortium name="Genoscope - CEA"/>
            <person name="William W."/>
        </authorList>
    </citation>
    <scope>NUCLEOTIDE SEQUENCE</scope>
</reference>
<feature type="non-terminal residue" evidence="2">
    <location>
        <position position="1"/>
    </location>
</feature>
<evidence type="ECO:0000313" key="1">
    <source>
        <dbReference type="EMBL" id="CAG7901026.1"/>
    </source>
</evidence>
<dbReference type="SUPFAM" id="SSF56219">
    <property type="entry name" value="DNase I-like"/>
    <property type="match status" value="1"/>
</dbReference>
<organism evidence="2">
    <name type="scientific">Brassica campestris</name>
    <name type="common">Field mustard</name>
    <dbReference type="NCBI Taxonomy" id="3711"/>
    <lineage>
        <taxon>Eukaryota</taxon>
        <taxon>Viridiplantae</taxon>
        <taxon>Streptophyta</taxon>
        <taxon>Embryophyta</taxon>
        <taxon>Tracheophyta</taxon>
        <taxon>Spermatophyta</taxon>
        <taxon>Magnoliopsida</taxon>
        <taxon>eudicotyledons</taxon>
        <taxon>Gunneridae</taxon>
        <taxon>Pentapetalae</taxon>
        <taxon>rosids</taxon>
        <taxon>malvids</taxon>
        <taxon>Brassicales</taxon>
        <taxon>Brassicaceae</taxon>
        <taxon>Brassiceae</taxon>
        <taxon>Brassica</taxon>
    </lineage>
</organism>
<feature type="non-terminal residue" evidence="2">
    <location>
        <position position="252"/>
    </location>
</feature>
<evidence type="ECO:0008006" key="3">
    <source>
        <dbReference type="Google" id="ProtNLM"/>
    </source>
</evidence>
<proteinExistence type="predicted"/>